<feature type="domain" description="HTH cro/C1-type" evidence="2">
    <location>
        <begin position="9"/>
        <end position="64"/>
    </location>
</feature>
<keyword evidence="1" id="KW-0238">DNA-binding</keyword>
<dbReference type="PANTHER" id="PTHR46558">
    <property type="entry name" value="TRACRIPTIONAL REGULATORY PROTEIN-RELATED-RELATED"/>
    <property type="match status" value="1"/>
</dbReference>
<protein>
    <submittedName>
        <fullName evidence="3">Helix-turn-helix</fullName>
    </submittedName>
</protein>
<proteinExistence type="predicted"/>
<evidence type="ECO:0000259" key="2">
    <source>
        <dbReference type="PROSITE" id="PS50943"/>
    </source>
</evidence>
<dbReference type="PANTHER" id="PTHR46558:SF11">
    <property type="entry name" value="HTH-TYPE TRANSCRIPTIONAL REGULATOR XRE"/>
    <property type="match status" value="1"/>
</dbReference>
<dbReference type="PROSITE" id="PS50943">
    <property type="entry name" value="HTH_CROC1"/>
    <property type="match status" value="1"/>
</dbReference>
<dbReference type="Pfam" id="PF01381">
    <property type="entry name" value="HTH_3"/>
    <property type="match status" value="1"/>
</dbReference>
<accession>A0A286A726</accession>
<organism evidence="3 4">
    <name type="scientific">Pedobacter xixiisoli</name>
    <dbReference type="NCBI Taxonomy" id="1476464"/>
    <lineage>
        <taxon>Bacteria</taxon>
        <taxon>Pseudomonadati</taxon>
        <taxon>Bacteroidota</taxon>
        <taxon>Sphingobacteriia</taxon>
        <taxon>Sphingobacteriales</taxon>
        <taxon>Sphingobacteriaceae</taxon>
        <taxon>Pedobacter</taxon>
    </lineage>
</organism>
<dbReference type="InterPro" id="IPR001387">
    <property type="entry name" value="Cro/C1-type_HTH"/>
</dbReference>
<dbReference type="SMART" id="SM00530">
    <property type="entry name" value="HTH_XRE"/>
    <property type="match status" value="1"/>
</dbReference>
<gene>
    <name evidence="3" type="ORF">SAMN06297358_2660</name>
</gene>
<sequence>MITDAHTKIKQLRELKGITRKEMGDRLGIGDRAYAKIETGETHLTINRLNEISTILDIDPMNLLGFDTKQIFNDCKQEGYIGINYIQVPDKMMDQYESHIQSLKEQIQTLTSLLVK</sequence>
<dbReference type="RefSeq" id="WP_097132503.1">
    <property type="nucleotide sequence ID" value="NZ_OCMT01000003.1"/>
</dbReference>
<dbReference type="GO" id="GO:0003677">
    <property type="term" value="F:DNA binding"/>
    <property type="evidence" value="ECO:0007669"/>
    <property type="project" value="UniProtKB-KW"/>
</dbReference>
<dbReference type="OrthoDB" id="798409at2"/>
<dbReference type="SUPFAM" id="SSF47413">
    <property type="entry name" value="lambda repressor-like DNA-binding domains"/>
    <property type="match status" value="1"/>
</dbReference>
<dbReference type="Proteomes" id="UP000219281">
    <property type="component" value="Unassembled WGS sequence"/>
</dbReference>
<evidence type="ECO:0000256" key="1">
    <source>
        <dbReference type="ARBA" id="ARBA00023125"/>
    </source>
</evidence>
<dbReference type="AlphaFoldDB" id="A0A286A726"/>
<dbReference type="CDD" id="cd00093">
    <property type="entry name" value="HTH_XRE"/>
    <property type="match status" value="1"/>
</dbReference>
<evidence type="ECO:0000313" key="4">
    <source>
        <dbReference type="Proteomes" id="UP000219281"/>
    </source>
</evidence>
<evidence type="ECO:0000313" key="3">
    <source>
        <dbReference type="EMBL" id="SOD17733.1"/>
    </source>
</evidence>
<dbReference type="InterPro" id="IPR010982">
    <property type="entry name" value="Lambda_DNA-bd_dom_sf"/>
</dbReference>
<keyword evidence="4" id="KW-1185">Reference proteome</keyword>
<dbReference type="Gene3D" id="1.10.260.40">
    <property type="entry name" value="lambda repressor-like DNA-binding domains"/>
    <property type="match status" value="1"/>
</dbReference>
<reference evidence="4" key="1">
    <citation type="submission" date="2017-09" db="EMBL/GenBank/DDBJ databases">
        <authorList>
            <person name="Varghese N."/>
            <person name="Submissions S."/>
        </authorList>
    </citation>
    <scope>NUCLEOTIDE SEQUENCE [LARGE SCALE GENOMIC DNA]</scope>
    <source>
        <strain evidence="4">CGMCC 1.12803</strain>
    </source>
</reference>
<dbReference type="EMBL" id="OCMT01000003">
    <property type="protein sequence ID" value="SOD17733.1"/>
    <property type="molecule type" value="Genomic_DNA"/>
</dbReference>
<name>A0A286A726_9SPHI</name>